<gene>
    <name evidence="1" type="ORF">SAMN04489737_0412</name>
</gene>
<proteinExistence type="predicted"/>
<sequence length="206" mass="23789">MNDTIIVDACSFINFLSVNEHNILIQFATIHEASLLVSMTVANEIERVTNTQTGKYSYRYTGAWSSWQKIKDKFVTIYDDKFDLVQNAEYSKALVDLHRYDIAQKTELASRLNNRENLGEFVSIGYCLYLARQGYKVIFIIDDAEGRQIFKHAQQILQRDGIDKRNLRLASTRSILNIAEKAWLKKNSKTEILSAMEKINPIPDWS</sequence>
<dbReference type="AlphaFoldDB" id="A0A1H2LBV6"/>
<evidence type="ECO:0000313" key="1">
    <source>
        <dbReference type="EMBL" id="SDU78294.1"/>
    </source>
</evidence>
<dbReference type="EMBL" id="LT629804">
    <property type="protein sequence ID" value="SDU78294.1"/>
    <property type="molecule type" value="Genomic_DNA"/>
</dbReference>
<protein>
    <recommendedName>
        <fullName evidence="3">PIN domain-containing protein</fullName>
    </recommendedName>
</protein>
<evidence type="ECO:0008006" key="3">
    <source>
        <dbReference type="Google" id="ProtNLM"/>
    </source>
</evidence>
<reference evidence="2" key="1">
    <citation type="submission" date="2016-10" db="EMBL/GenBank/DDBJ databases">
        <authorList>
            <person name="Varghese N."/>
            <person name="Submissions S."/>
        </authorList>
    </citation>
    <scope>NUCLEOTIDE SEQUENCE [LARGE SCALE GENOMIC DNA]</scope>
    <source>
        <strain evidence="2">DSM 10002</strain>
    </source>
</reference>
<dbReference type="RefSeq" id="WP_091279304.1">
    <property type="nucleotide sequence ID" value="NZ_LT629804.1"/>
</dbReference>
<organism evidence="1 2">
    <name type="scientific">Arcanobacterium phocae</name>
    <dbReference type="NCBI Taxonomy" id="131112"/>
    <lineage>
        <taxon>Bacteria</taxon>
        <taxon>Bacillati</taxon>
        <taxon>Actinomycetota</taxon>
        <taxon>Actinomycetes</taxon>
        <taxon>Actinomycetales</taxon>
        <taxon>Actinomycetaceae</taxon>
        <taxon>Arcanobacterium</taxon>
    </lineage>
</organism>
<dbReference type="Proteomes" id="UP000214355">
    <property type="component" value="Chromosome I"/>
</dbReference>
<dbReference type="GeneID" id="65344166"/>
<name>A0A1H2LBV6_9ACTO</name>
<keyword evidence="2" id="KW-1185">Reference proteome</keyword>
<evidence type="ECO:0000313" key="2">
    <source>
        <dbReference type="Proteomes" id="UP000214355"/>
    </source>
</evidence>
<dbReference type="STRING" id="131112.SAMN04489737_0412"/>
<accession>A0A1H2LBV6</accession>